<protein>
    <submittedName>
        <fullName evidence="1">Uncharacterized protein</fullName>
    </submittedName>
</protein>
<reference evidence="1 2" key="1">
    <citation type="submission" date="2015-04" db="EMBL/GenBank/DDBJ databases">
        <title>The draft genome sequence of Erythrobacr gangjinensis K7-2.</title>
        <authorList>
            <person name="Zhuang L."/>
            <person name="Liu Y."/>
            <person name="Shao Z."/>
        </authorList>
    </citation>
    <scope>NUCLEOTIDE SEQUENCE [LARGE SCALE GENOMIC DNA]</scope>
    <source>
        <strain evidence="1 2">K7-2</strain>
    </source>
</reference>
<comment type="caution">
    <text evidence="1">The sequence shown here is derived from an EMBL/GenBank/DDBJ whole genome shotgun (WGS) entry which is preliminary data.</text>
</comment>
<dbReference type="OrthoDB" id="5801787at2"/>
<dbReference type="PATRIC" id="fig|502682.8.peg.1168"/>
<proteinExistence type="predicted"/>
<dbReference type="Proteomes" id="UP000053070">
    <property type="component" value="Unassembled WGS sequence"/>
</dbReference>
<dbReference type="KEGG" id="egn:BMF35_a0142"/>
<evidence type="ECO:0000313" key="1">
    <source>
        <dbReference type="EMBL" id="KLE33421.1"/>
    </source>
</evidence>
<dbReference type="RefSeq" id="WP_047006269.1">
    <property type="nucleotide sequence ID" value="NZ_CP018097.1"/>
</dbReference>
<dbReference type="STRING" id="502682.BMF35_a0142"/>
<keyword evidence="2" id="KW-1185">Reference proteome</keyword>
<gene>
    <name evidence="1" type="ORF">AAW01_05705</name>
</gene>
<evidence type="ECO:0000313" key="2">
    <source>
        <dbReference type="Proteomes" id="UP000053070"/>
    </source>
</evidence>
<organism evidence="1 2">
    <name type="scientific">Aurantiacibacter gangjinensis</name>
    <dbReference type="NCBI Taxonomy" id="502682"/>
    <lineage>
        <taxon>Bacteria</taxon>
        <taxon>Pseudomonadati</taxon>
        <taxon>Pseudomonadota</taxon>
        <taxon>Alphaproteobacteria</taxon>
        <taxon>Sphingomonadales</taxon>
        <taxon>Erythrobacteraceae</taxon>
        <taxon>Aurantiacibacter</taxon>
    </lineage>
</organism>
<sequence>MIGDRASTPWHLWVIGIASLLWHAVGANDYVMTQTRNMDYLRMSAENANVPLDVMLDYFTTFPAWADAAWAFGVWGALAGSILLLLRSRFATFAFYASLAGLFVSTIHQIVGDVPPELSSPFFWAFTGFIIVVTVALAVYCRRMTARGVLR</sequence>
<accession>A0A0G9MRQ1</accession>
<dbReference type="AlphaFoldDB" id="A0A0G9MRQ1"/>
<dbReference type="EMBL" id="LBHC01000001">
    <property type="protein sequence ID" value="KLE33421.1"/>
    <property type="molecule type" value="Genomic_DNA"/>
</dbReference>
<name>A0A0G9MRQ1_9SPHN</name>